<reference evidence="4 5" key="1">
    <citation type="submission" date="2015-01" db="EMBL/GenBank/DDBJ databases">
        <title>The Genome Sequence of Exophiala xenobiotica CBS118157.</title>
        <authorList>
            <consortium name="The Broad Institute Genomics Platform"/>
            <person name="Cuomo C."/>
            <person name="de Hoog S."/>
            <person name="Gorbushina A."/>
            <person name="Stielow B."/>
            <person name="Teixiera M."/>
            <person name="Abouelleil A."/>
            <person name="Chapman S.B."/>
            <person name="Priest M."/>
            <person name="Young S.K."/>
            <person name="Wortman J."/>
            <person name="Nusbaum C."/>
            <person name="Birren B."/>
        </authorList>
    </citation>
    <scope>NUCLEOTIDE SEQUENCE [LARGE SCALE GENOMIC DNA]</scope>
    <source>
        <strain evidence="4 5">CBS 118157</strain>
    </source>
</reference>
<proteinExistence type="inferred from homology"/>
<dbReference type="AlphaFoldDB" id="A0A0D2D240"/>
<dbReference type="PANTHER" id="PTHR24321:SF12">
    <property type="entry name" value="SHORT-CHAIN DEHYDROGENASE_REDUCTASE FAMILY, PUTATIVE (AFU_ORTHOLOGUE AFUA_5G14340)-RELATED"/>
    <property type="match status" value="1"/>
</dbReference>
<protein>
    <submittedName>
        <fullName evidence="4">Uncharacterized protein</fullName>
    </submittedName>
</protein>
<dbReference type="GO" id="GO:0016491">
    <property type="term" value="F:oxidoreductase activity"/>
    <property type="evidence" value="ECO:0007669"/>
    <property type="project" value="UniProtKB-KW"/>
</dbReference>
<comment type="similarity">
    <text evidence="1">Belongs to the short-chain dehydrogenases/reductases (SDR) family.</text>
</comment>
<dbReference type="OrthoDB" id="5840532at2759"/>
<evidence type="ECO:0000256" key="2">
    <source>
        <dbReference type="ARBA" id="ARBA00022857"/>
    </source>
</evidence>
<dbReference type="Pfam" id="PF13561">
    <property type="entry name" value="adh_short_C2"/>
    <property type="match status" value="1"/>
</dbReference>
<dbReference type="PRINTS" id="PR00080">
    <property type="entry name" value="SDRFAMILY"/>
</dbReference>
<sequence length="265" mass="27518">MSSNLSGVAFITGAGGSIGRAVALGFARHGVTRIAGLDVSSKGLEETAAALEAAYPAAKILPITADLTSEEAVAQAVAKVVAEYGAIHYAANNAGIGRPYGGTHETDLKDYDQVMAVNVRGVFLCEKYELEQMLKQEPRPVNPSVPSALERGSIVNTASTLALRAMPNLSVYNTSKHAVIGLTRTDAIDYARRGVRVNAVCPGFVDTPLLLESTKKALAGTIERIPQGRLAAPEEIADTVCFLASGAASHINGVALPVDGGFTAT</sequence>
<dbReference type="SUPFAM" id="SSF51735">
    <property type="entry name" value="NAD(P)-binding Rossmann-fold domains"/>
    <property type="match status" value="1"/>
</dbReference>
<keyword evidence="2" id="KW-0521">NADP</keyword>
<dbReference type="STRING" id="348802.A0A0D2D240"/>
<keyword evidence="3" id="KW-0560">Oxidoreductase</keyword>
<dbReference type="FunFam" id="3.40.50.720:FF:000084">
    <property type="entry name" value="Short-chain dehydrogenase reductase"/>
    <property type="match status" value="1"/>
</dbReference>
<dbReference type="InterPro" id="IPR002347">
    <property type="entry name" value="SDR_fam"/>
</dbReference>
<dbReference type="Gene3D" id="3.40.50.720">
    <property type="entry name" value="NAD(P)-binding Rossmann-like Domain"/>
    <property type="match status" value="1"/>
</dbReference>
<dbReference type="Proteomes" id="UP000054342">
    <property type="component" value="Unassembled WGS sequence"/>
</dbReference>
<keyword evidence="5" id="KW-1185">Reference proteome</keyword>
<dbReference type="RefSeq" id="XP_013317046.1">
    <property type="nucleotide sequence ID" value="XM_013461592.1"/>
</dbReference>
<evidence type="ECO:0000313" key="4">
    <source>
        <dbReference type="EMBL" id="KIW56462.1"/>
    </source>
</evidence>
<evidence type="ECO:0000256" key="1">
    <source>
        <dbReference type="ARBA" id="ARBA00006484"/>
    </source>
</evidence>
<accession>A0A0D2D240</accession>
<gene>
    <name evidence="4" type="ORF">PV05_05121</name>
</gene>
<dbReference type="PRINTS" id="PR00081">
    <property type="entry name" value="GDHRDH"/>
</dbReference>
<dbReference type="CDD" id="cd05233">
    <property type="entry name" value="SDR_c"/>
    <property type="match status" value="1"/>
</dbReference>
<organism evidence="4 5">
    <name type="scientific">Exophiala xenobiotica</name>
    <dbReference type="NCBI Taxonomy" id="348802"/>
    <lineage>
        <taxon>Eukaryota</taxon>
        <taxon>Fungi</taxon>
        <taxon>Dikarya</taxon>
        <taxon>Ascomycota</taxon>
        <taxon>Pezizomycotina</taxon>
        <taxon>Eurotiomycetes</taxon>
        <taxon>Chaetothyriomycetidae</taxon>
        <taxon>Chaetothyriales</taxon>
        <taxon>Herpotrichiellaceae</taxon>
        <taxon>Exophiala</taxon>
    </lineage>
</organism>
<evidence type="ECO:0000256" key="3">
    <source>
        <dbReference type="ARBA" id="ARBA00023002"/>
    </source>
</evidence>
<evidence type="ECO:0000313" key="5">
    <source>
        <dbReference type="Proteomes" id="UP000054342"/>
    </source>
</evidence>
<dbReference type="InterPro" id="IPR036291">
    <property type="entry name" value="NAD(P)-bd_dom_sf"/>
</dbReference>
<dbReference type="EMBL" id="KN847319">
    <property type="protein sequence ID" value="KIW56462.1"/>
    <property type="molecule type" value="Genomic_DNA"/>
</dbReference>
<dbReference type="PANTHER" id="PTHR24321">
    <property type="entry name" value="DEHYDROGENASES, SHORT CHAIN"/>
    <property type="match status" value="1"/>
</dbReference>
<dbReference type="GeneID" id="25327029"/>
<name>A0A0D2D240_9EURO</name>
<dbReference type="HOGENOM" id="CLU_010194_1_0_1"/>